<evidence type="ECO:0000313" key="2">
    <source>
        <dbReference type="EMBL" id="GAA0140268.1"/>
    </source>
</evidence>
<dbReference type="Proteomes" id="UP001454036">
    <property type="component" value="Unassembled WGS sequence"/>
</dbReference>
<dbReference type="AlphaFoldDB" id="A0AAV3NR88"/>
<feature type="compositionally biased region" description="Basic residues" evidence="1">
    <location>
        <begin position="25"/>
        <end position="38"/>
    </location>
</feature>
<feature type="compositionally biased region" description="Low complexity" evidence="1">
    <location>
        <begin position="114"/>
        <end position="145"/>
    </location>
</feature>
<comment type="caution">
    <text evidence="2">The sequence shown here is derived from an EMBL/GenBank/DDBJ whole genome shotgun (WGS) entry which is preliminary data.</text>
</comment>
<gene>
    <name evidence="2" type="ORF">LIER_35210</name>
</gene>
<keyword evidence="3" id="KW-1185">Reference proteome</keyword>
<dbReference type="PANTHER" id="PTHR34466">
    <property type="entry name" value="OS11G0129800 PROTEIN"/>
    <property type="match status" value="1"/>
</dbReference>
<feature type="compositionally biased region" description="Basic and acidic residues" evidence="1">
    <location>
        <begin position="323"/>
        <end position="352"/>
    </location>
</feature>
<feature type="compositionally biased region" description="Polar residues" evidence="1">
    <location>
        <begin position="410"/>
        <end position="426"/>
    </location>
</feature>
<reference evidence="2 3" key="1">
    <citation type="submission" date="2024-01" db="EMBL/GenBank/DDBJ databases">
        <title>The complete chloroplast genome sequence of Lithospermum erythrorhizon: insights into the phylogenetic relationship among Boraginaceae species and the maternal lineages of purple gromwells.</title>
        <authorList>
            <person name="Okada T."/>
            <person name="Watanabe K."/>
        </authorList>
    </citation>
    <scope>NUCLEOTIDE SEQUENCE [LARGE SCALE GENOMIC DNA]</scope>
</reference>
<evidence type="ECO:0000256" key="1">
    <source>
        <dbReference type="SAM" id="MobiDB-lite"/>
    </source>
</evidence>
<feature type="compositionally biased region" description="Polar residues" evidence="1">
    <location>
        <begin position="93"/>
        <end position="104"/>
    </location>
</feature>
<feature type="compositionally biased region" description="Low complexity" evidence="1">
    <location>
        <begin position="13"/>
        <end position="24"/>
    </location>
</feature>
<feature type="compositionally biased region" description="Polar residues" evidence="1">
    <location>
        <begin position="45"/>
        <end position="56"/>
    </location>
</feature>
<feature type="compositionally biased region" description="Low complexity" evidence="1">
    <location>
        <begin position="171"/>
        <end position="180"/>
    </location>
</feature>
<evidence type="ECO:0000313" key="3">
    <source>
        <dbReference type="Proteomes" id="UP001454036"/>
    </source>
</evidence>
<feature type="compositionally biased region" description="Polar residues" evidence="1">
    <location>
        <begin position="1"/>
        <end position="12"/>
    </location>
</feature>
<accession>A0AAV3NR88</accession>
<feature type="region of interest" description="Disordered" evidence="1">
    <location>
        <begin position="81"/>
        <end position="241"/>
    </location>
</feature>
<name>A0AAV3NR88_LITER</name>
<organism evidence="2 3">
    <name type="scientific">Lithospermum erythrorhizon</name>
    <name type="common">Purple gromwell</name>
    <name type="synonym">Lithospermum officinale var. erythrorhizon</name>
    <dbReference type="NCBI Taxonomy" id="34254"/>
    <lineage>
        <taxon>Eukaryota</taxon>
        <taxon>Viridiplantae</taxon>
        <taxon>Streptophyta</taxon>
        <taxon>Embryophyta</taxon>
        <taxon>Tracheophyta</taxon>
        <taxon>Spermatophyta</taxon>
        <taxon>Magnoliopsida</taxon>
        <taxon>eudicotyledons</taxon>
        <taxon>Gunneridae</taxon>
        <taxon>Pentapetalae</taxon>
        <taxon>asterids</taxon>
        <taxon>lamiids</taxon>
        <taxon>Boraginales</taxon>
        <taxon>Boraginaceae</taxon>
        <taxon>Boraginoideae</taxon>
        <taxon>Lithospermeae</taxon>
        <taxon>Lithospermum</taxon>
    </lineage>
</organism>
<dbReference type="PANTHER" id="PTHR34466:SF1">
    <property type="entry name" value="OS06G0609800 PROTEIN"/>
    <property type="match status" value="1"/>
</dbReference>
<proteinExistence type="predicted"/>
<sequence>MATSAFKSTSRRSTLLTAADSSSTKLHRRTRSLSRVSHRLPPPESSSTPKGKFVNTTRGSEFADVSLDDLALEFFASSSPIDSSNDEARTRQGRSIGSWANDTASSSIRRGRSISRQNNNINNHNNIINNSNNNKFSSSNINNNCSRRRRSVSVVRNGISDSEEMSGGGKSSSSNNCGGKVAQNSSRRRRSLSVARNQISDSESDRDLSLSYRRHGNLKDPVAGRNQMSSSVPRAARNGRRLERSLSLRDLHMLNDGYSSQSSVVTDEEPRYSRQDKFGTDKTIHTVYAQKKKEHPTDDGSSGLYEAMRKEIRHAVEEIRTELEQSEKRKQDLVLEERHGMDSSKHVKEIVTDSKNAAAPQRPGRTRKRSNDRTRMSSKLVEEAEKYFVDFISNVEDTDISSFDGERSDGSSTLGCTSRASGGTNYTEAENIQSPAVPLGTDGVILPWLQWESSNDASPLRKSIAQTHATPTTLKFDAEEEMYFVQDPSYHSASSRGSSTSNLFSSHPITTKEDEEIITGASRRSQFDMDEYLQLQKKEDHLFETYKERHRISCGGLLLCAGGL</sequence>
<feature type="region of interest" description="Disordered" evidence="1">
    <location>
        <begin position="400"/>
        <end position="426"/>
    </location>
</feature>
<protein>
    <submittedName>
        <fullName evidence="2">Uncharacterized protein</fullName>
    </submittedName>
</protein>
<dbReference type="EMBL" id="BAABME010015267">
    <property type="protein sequence ID" value="GAA0140268.1"/>
    <property type="molecule type" value="Genomic_DNA"/>
</dbReference>
<feature type="region of interest" description="Disordered" evidence="1">
    <location>
        <begin position="1"/>
        <end position="56"/>
    </location>
</feature>
<feature type="region of interest" description="Disordered" evidence="1">
    <location>
        <begin position="323"/>
        <end position="377"/>
    </location>
</feature>